<dbReference type="EMBL" id="CU468135">
    <property type="protein sequence ID" value="CAO97797.1"/>
    <property type="molecule type" value="Genomic_DNA"/>
</dbReference>
<evidence type="ECO:0000313" key="1">
    <source>
        <dbReference type="EMBL" id="CAO97797.1"/>
    </source>
</evidence>
<dbReference type="AlphaFoldDB" id="B2VFW5"/>
<accession>B2VFW5</accession>
<dbReference type="InterPro" id="IPR014988">
    <property type="entry name" value="Uncharacterised_YqcI/YcgG"/>
</dbReference>
<evidence type="ECO:0000313" key="2">
    <source>
        <dbReference type="Proteomes" id="UP000001726"/>
    </source>
</evidence>
<dbReference type="PANTHER" id="PTHR40045">
    <property type="entry name" value="YCGG FAMILY PROTEIN"/>
    <property type="match status" value="1"/>
</dbReference>
<dbReference type="STRING" id="465817.ETA_27510"/>
<keyword evidence="2" id="KW-1185">Reference proteome</keyword>
<reference evidence="1 2" key="1">
    <citation type="journal article" date="2008" name="Environ. Microbiol.">
        <title>The genome of Erwinia tasmaniensis strain Et1/99, a non-pathogenic bacterium in the genus Erwinia.</title>
        <authorList>
            <person name="Kube M."/>
            <person name="Migdoll A.M."/>
            <person name="Mueller I."/>
            <person name="Kuhl H."/>
            <person name="Beck A."/>
            <person name="Reinhardt R."/>
            <person name="Geider K."/>
        </authorList>
    </citation>
    <scope>NUCLEOTIDE SEQUENCE [LARGE SCALE GENOMIC DNA]</scope>
    <source>
        <strain evidence="2">DSM 17950 / CFBP 7177 / CIP 109463 / NCPPB 4357 / Et1/99</strain>
    </source>
</reference>
<organism evidence="1 2">
    <name type="scientific">Erwinia tasmaniensis (strain DSM 17950 / CFBP 7177 / CIP 109463 / NCPPB 4357 / Et1/99)</name>
    <dbReference type="NCBI Taxonomy" id="465817"/>
    <lineage>
        <taxon>Bacteria</taxon>
        <taxon>Pseudomonadati</taxon>
        <taxon>Pseudomonadota</taxon>
        <taxon>Gammaproteobacteria</taxon>
        <taxon>Enterobacterales</taxon>
        <taxon>Erwiniaceae</taxon>
        <taxon>Erwinia</taxon>
    </lineage>
</organism>
<dbReference type="KEGG" id="eta:ETA_27510"/>
<dbReference type="PANTHER" id="PTHR40045:SF1">
    <property type="entry name" value="YQCI_YCGG FAMILY PROTEIN"/>
    <property type="match status" value="1"/>
</dbReference>
<dbReference type="Pfam" id="PF08892">
    <property type="entry name" value="YqcI_YcgG"/>
    <property type="match status" value="1"/>
</dbReference>
<sequence length="256" mass="30407">MLSEFLFYKDRQVIFSHAEVIESLHNFSEWKRKAWRQFSIKLHDSEFPCIFSKSAWKAKSIKFVFCEKRKDSEYLDFLHGLVSYSDYINDTPLSKRLLSPLVVFFSPEYYINKNQHETGWEALNWAHARDSKPWPENISVSPEDAEWTFYFNGIQFFINMSTQNHRILRNRNLGAHLTFVINARENFDAVANGNTKAGRQLREHIRERVREYNGGVFPSELGFYGDDANLEWKQYQLEESGTERPQQCPFRHRKTT</sequence>
<protein>
    <recommendedName>
        <fullName evidence="3">YqcI/YcgG family protein</fullName>
    </recommendedName>
</protein>
<name>B2VFW5_ERWT9</name>
<gene>
    <name evidence="1" type="ordered locus">ETA_27510</name>
</gene>
<proteinExistence type="predicted"/>
<dbReference type="eggNOG" id="COG3403">
    <property type="taxonomic scope" value="Bacteria"/>
</dbReference>
<evidence type="ECO:0008006" key="3">
    <source>
        <dbReference type="Google" id="ProtNLM"/>
    </source>
</evidence>
<dbReference type="Proteomes" id="UP000001726">
    <property type="component" value="Chromosome"/>
</dbReference>
<dbReference type="HOGENOM" id="CLU_067506_1_1_6"/>